<evidence type="ECO:0000313" key="2">
    <source>
        <dbReference type="EMBL" id="PSS17564.1"/>
    </source>
</evidence>
<dbReference type="PANTHER" id="PTHR33271:SF22">
    <property type="entry name" value="OS04G0445200 PROTEIN"/>
    <property type="match status" value="1"/>
</dbReference>
<dbReference type="GO" id="GO:0080093">
    <property type="term" value="P:regulation of photorespiration"/>
    <property type="evidence" value="ECO:0007669"/>
    <property type="project" value="EnsemblPlants"/>
</dbReference>
<keyword evidence="3" id="KW-1185">Reference proteome</keyword>
<dbReference type="EMBL" id="NKQK01000011">
    <property type="protein sequence ID" value="PSS17564.1"/>
    <property type="molecule type" value="Genomic_DNA"/>
</dbReference>
<dbReference type="InterPro" id="IPR008579">
    <property type="entry name" value="UGlyAH_Cupin_dom"/>
</dbReference>
<comment type="caution">
    <text evidence="2">The sequence shown here is derived from an EMBL/GenBank/DDBJ whole genome shotgun (WGS) entry which is preliminary data.</text>
</comment>
<protein>
    <submittedName>
        <fullName evidence="2">ATP-dependent RNA helicase ddx42</fullName>
    </submittedName>
</protein>
<dbReference type="Gene3D" id="2.60.120.10">
    <property type="entry name" value="Jelly Rolls"/>
    <property type="match status" value="1"/>
</dbReference>
<keyword evidence="2" id="KW-0067">ATP-binding</keyword>
<dbReference type="Proteomes" id="UP000241394">
    <property type="component" value="Chromosome LG11"/>
</dbReference>
<keyword evidence="2" id="KW-0547">Nucleotide-binding</keyword>
<dbReference type="SUPFAM" id="SSF51182">
    <property type="entry name" value="RmlC-like cupins"/>
    <property type="match status" value="1"/>
</dbReference>
<keyword evidence="2" id="KW-0378">Hydrolase</keyword>
<sequence>MVMMACLQVTVSCCTILTNHSPPVSVPNCGYPNSVTKHHHSSLTSMIRFSLSSPSRTRRVLRRQQVIIKAAAKENMTTTTQKLGISVQTNPPESKLSELGVRNWPKWGCPPSKFPWTYSSKETCYLLKGKVKVYPDGSDDGVEIGAGDLVEFPKGMSCTWDVSEAVDKHYNFE</sequence>
<dbReference type="OMA" id="FYTHWIV"/>
<evidence type="ECO:0000313" key="3">
    <source>
        <dbReference type="Proteomes" id="UP000241394"/>
    </source>
</evidence>
<dbReference type="Pfam" id="PF05899">
    <property type="entry name" value="Cupin_3"/>
    <property type="match status" value="1"/>
</dbReference>
<keyword evidence="2" id="KW-0347">Helicase</keyword>
<proteinExistence type="predicted"/>
<reference evidence="3" key="2">
    <citation type="journal article" date="2018" name="BMC Genomics">
        <title>A manually annotated Actinidia chinensis var. chinensis (kiwifruit) genome highlights the challenges associated with draft genomes and gene prediction in plants.</title>
        <authorList>
            <person name="Pilkington S.M."/>
            <person name="Crowhurst R."/>
            <person name="Hilario E."/>
            <person name="Nardozza S."/>
            <person name="Fraser L."/>
            <person name="Peng Y."/>
            <person name="Gunaseelan K."/>
            <person name="Simpson R."/>
            <person name="Tahir J."/>
            <person name="Deroles S.C."/>
            <person name="Templeton K."/>
            <person name="Luo Z."/>
            <person name="Davy M."/>
            <person name="Cheng C."/>
            <person name="McNeilage M."/>
            <person name="Scaglione D."/>
            <person name="Liu Y."/>
            <person name="Zhang Q."/>
            <person name="Datson P."/>
            <person name="De Silva N."/>
            <person name="Gardiner S.E."/>
            <person name="Bassett H."/>
            <person name="Chagne D."/>
            <person name="McCallum J."/>
            <person name="Dzierzon H."/>
            <person name="Deng C."/>
            <person name="Wang Y.Y."/>
            <person name="Barron L."/>
            <person name="Manako K."/>
            <person name="Bowen J."/>
            <person name="Foster T.M."/>
            <person name="Erridge Z.A."/>
            <person name="Tiffin H."/>
            <person name="Waite C.N."/>
            <person name="Davies K.M."/>
            <person name="Grierson E.P."/>
            <person name="Laing W.A."/>
            <person name="Kirk R."/>
            <person name="Chen X."/>
            <person name="Wood M."/>
            <person name="Montefiori M."/>
            <person name="Brummell D.A."/>
            <person name="Schwinn K.E."/>
            <person name="Catanach A."/>
            <person name="Fullerton C."/>
            <person name="Li D."/>
            <person name="Meiyalaghan S."/>
            <person name="Nieuwenhuizen N."/>
            <person name="Read N."/>
            <person name="Prakash R."/>
            <person name="Hunter D."/>
            <person name="Zhang H."/>
            <person name="McKenzie M."/>
            <person name="Knabel M."/>
            <person name="Harris A."/>
            <person name="Allan A.C."/>
            <person name="Gleave A."/>
            <person name="Chen A."/>
            <person name="Janssen B.J."/>
            <person name="Plunkett B."/>
            <person name="Ampomah-Dwamena C."/>
            <person name="Voogd C."/>
            <person name="Leif D."/>
            <person name="Lafferty D."/>
            <person name="Souleyre E.J.F."/>
            <person name="Varkonyi-Gasic E."/>
            <person name="Gambi F."/>
            <person name="Hanley J."/>
            <person name="Yao J.L."/>
            <person name="Cheung J."/>
            <person name="David K.M."/>
            <person name="Warren B."/>
            <person name="Marsh K."/>
            <person name="Snowden K.C."/>
            <person name="Lin-Wang K."/>
            <person name="Brian L."/>
            <person name="Martinez-Sanchez M."/>
            <person name="Wang M."/>
            <person name="Ileperuma N."/>
            <person name="Macnee N."/>
            <person name="Campin R."/>
            <person name="McAtee P."/>
            <person name="Drummond R.S.M."/>
            <person name="Espley R.V."/>
            <person name="Ireland H.S."/>
            <person name="Wu R."/>
            <person name="Atkinson R.G."/>
            <person name="Karunairetnam S."/>
            <person name="Bulley S."/>
            <person name="Chunkath S."/>
            <person name="Hanley Z."/>
            <person name="Storey R."/>
            <person name="Thrimawithana A.H."/>
            <person name="Thomson S."/>
            <person name="David C."/>
            <person name="Testolin R."/>
            <person name="Huang H."/>
            <person name="Hellens R.P."/>
            <person name="Schaffer R.J."/>
        </authorList>
    </citation>
    <scope>NUCLEOTIDE SEQUENCE [LARGE SCALE GENOMIC DNA]</scope>
    <source>
        <strain evidence="3">cv. Red5</strain>
    </source>
</reference>
<dbReference type="InterPro" id="IPR011051">
    <property type="entry name" value="RmlC_Cupin_sf"/>
</dbReference>
<reference evidence="2 3" key="1">
    <citation type="submission" date="2017-07" db="EMBL/GenBank/DDBJ databases">
        <title>An improved, manually edited Actinidia chinensis var. chinensis (kiwifruit) genome highlights the challenges associated with draft genomes and gene prediction in plants.</title>
        <authorList>
            <person name="Pilkington S."/>
            <person name="Crowhurst R."/>
            <person name="Hilario E."/>
            <person name="Nardozza S."/>
            <person name="Fraser L."/>
            <person name="Peng Y."/>
            <person name="Gunaseelan K."/>
            <person name="Simpson R."/>
            <person name="Tahir J."/>
            <person name="Deroles S."/>
            <person name="Templeton K."/>
            <person name="Luo Z."/>
            <person name="Davy M."/>
            <person name="Cheng C."/>
            <person name="Mcneilage M."/>
            <person name="Scaglione D."/>
            <person name="Liu Y."/>
            <person name="Zhang Q."/>
            <person name="Datson P."/>
            <person name="De Silva N."/>
            <person name="Gardiner S."/>
            <person name="Bassett H."/>
            <person name="Chagne D."/>
            <person name="Mccallum J."/>
            <person name="Dzierzon H."/>
            <person name="Deng C."/>
            <person name="Wang Y.-Y."/>
            <person name="Barron N."/>
            <person name="Manako K."/>
            <person name="Bowen J."/>
            <person name="Foster T."/>
            <person name="Erridge Z."/>
            <person name="Tiffin H."/>
            <person name="Waite C."/>
            <person name="Davies K."/>
            <person name="Grierson E."/>
            <person name="Laing W."/>
            <person name="Kirk R."/>
            <person name="Chen X."/>
            <person name="Wood M."/>
            <person name="Montefiori M."/>
            <person name="Brummell D."/>
            <person name="Schwinn K."/>
            <person name="Catanach A."/>
            <person name="Fullerton C."/>
            <person name="Li D."/>
            <person name="Meiyalaghan S."/>
            <person name="Nieuwenhuizen N."/>
            <person name="Read N."/>
            <person name="Prakash R."/>
            <person name="Hunter D."/>
            <person name="Zhang H."/>
            <person name="Mckenzie M."/>
            <person name="Knabel M."/>
            <person name="Harris A."/>
            <person name="Allan A."/>
            <person name="Chen A."/>
            <person name="Janssen B."/>
            <person name="Plunkett B."/>
            <person name="Dwamena C."/>
            <person name="Voogd C."/>
            <person name="Leif D."/>
            <person name="Lafferty D."/>
            <person name="Souleyre E."/>
            <person name="Varkonyi-Gasic E."/>
            <person name="Gambi F."/>
            <person name="Hanley J."/>
            <person name="Yao J.-L."/>
            <person name="Cheung J."/>
            <person name="David K."/>
            <person name="Warren B."/>
            <person name="Marsh K."/>
            <person name="Snowden K."/>
            <person name="Lin-Wang K."/>
            <person name="Brian L."/>
            <person name="Martinez-Sanchez M."/>
            <person name="Wang M."/>
            <person name="Ileperuma N."/>
            <person name="Macnee N."/>
            <person name="Campin R."/>
            <person name="Mcatee P."/>
            <person name="Drummond R."/>
            <person name="Espley R."/>
            <person name="Ireland H."/>
            <person name="Wu R."/>
            <person name="Atkinson R."/>
            <person name="Karunairetnam S."/>
            <person name="Bulley S."/>
            <person name="Chunkath S."/>
            <person name="Hanley Z."/>
            <person name="Storey R."/>
            <person name="Thrimawithana A."/>
            <person name="Thomson S."/>
            <person name="David C."/>
            <person name="Testolin R."/>
        </authorList>
    </citation>
    <scope>NUCLEOTIDE SEQUENCE [LARGE SCALE GENOMIC DNA]</scope>
    <source>
        <strain evidence="3">cv. Red5</strain>
        <tissue evidence="2">Young leaf</tissue>
    </source>
</reference>
<dbReference type="Gramene" id="PSS17564">
    <property type="protein sequence ID" value="PSS17564"/>
    <property type="gene ID" value="CEY00_Acc12352"/>
</dbReference>
<dbReference type="InterPro" id="IPR014710">
    <property type="entry name" value="RmlC-like_jellyroll"/>
</dbReference>
<name>A0A2R6QYT5_ACTCC</name>
<dbReference type="InParanoid" id="A0A2R6QYT5"/>
<feature type="domain" description="(S)-ureidoglycine aminohydrolase cupin" evidence="1">
    <location>
        <begin position="96"/>
        <end position="170"/>
    </location>
</feature>
<accession>A0A2R6QYT5</accession>
<evidence type="ECO:0000259" key="1">
    <source>
        <dbReference type="Pfam" id="PF05899"/>
    </source>
</evidence>
<organism evidence="2 3">
    <name type="scientific">Actinidia chinensis var. chinensis</name>
    <name type="common">Chinese soft-hair kiwi</name>
    <dbReference type="NCBI Taxonomy" id="1590841"/>
    <lineage>
        <taxon>Eukaryota</taxon>
        <taxon>Viridiplantae</taxon>
        <taxon>Streptophyta</taxon>
        <taxon>Embryophyta</taxon>
        <taxon>Tracheophyta</taxon>
        <taxon>Spermatophyta</taxon>
        <taxon>Magnoliopsida</taxon>
        <taxon>eudicotyledons</taxon>
        <taxon>Gunneridae</taxon>
        <taxon>Pentapetalae</taxon>
        <taxon>asterids</taxon>
        <taxon>Ericales</taxon>
        <taxon>Actinidiaceae</taxon>
        <taxon>Actinidia</taxon>
    </lineage>
</organism>
<dbReference type="PANTHER" id="PTHR33271">
    <property type="entry name" value="OS04G0445200 PROTEIN"/>
    <property type="match status" value="1"/>
</dbReference>
<dbReference type="AlphaFoldDB" id="A0A2R6QYT5"/>
<dbReference type="GO" id="GO:0004386">
    <property type="term" value="F:helicase activity"/>
    <property type="evidence" value="ECO:0007669"/>
    <property type="project" value="UniProtKB-KW"/>
</dbReference>
<dbReference type="OrthoDB" id="10260542at2759"/>
<dbReference type="CDD" id="cd02227">
    <property type="entry name" value="cupin_TM1112-like"/>
    <property type="match status" value="1"/>
</dbReference>
<gene>
    <name evidence="2" type="ORF">CEY00_Acc12352</name>
</gene>
<dbReference type="STRING" id="1590841.A0A2R6QYT5"/>
<dbReference type="FunCoup" id="A0A2R6QYT5">
    <property type="interactions" value="887"/>
</dbReference>